<accession>A0ABM0ZUT8</accession>
<dbReference type="InterPro" id="IPR012101">
    <property type="entry name" value="Biotinidase-like_euk"/>
</dbReference>
<dbReference type="PROSITE" id="PS50263">
    <property type="entry name" value="CN_HYDROLASE"/>
    <property type="match status" value="1"/>
</dbReference>
<dbReference type="Gene3D" id="3.60.110.10">
    <property type="entry name" value="Carbon-nitrogen hydrolase"/>
    <property type="match status" value="1"/>
</dbReference>
<dbReference type="SUPFAM" id="SSF56317">
    <property type="entry name" value="Carbon-nitrogen hydrolase"/>
    <property type="match status" value="1"/>
</dbReference>
<proteinExistence type="inferred from homology"/>
<dbReference type="RefSeq" id="XP_012934897.1">
    <property type="nucleotide sequence ID" value="XM_013079443.2"/>
</dbReference>
<evidence type="ECO:0000256" key="1">
    <source>
        <dbReference type="ARBA" id="ARBA00008225"/>
    </source>
</evidence>
<evidence type="ECO:0000256" key="4">
    <source>
        <dbReference type="ARBA" id="ARBA00023180"/>
    </source>
</evidence>
<evidence type="ECO:0000256" key="2">
    <source>
        <dbReference type="ARBA" id="ARBA00022729"/>
    </source>
</evidence>
<organism evidence="6 7">
    <name type="scientific">Aplysia californica</name>
    <name type="common">California sea hare</name>
    <dbReference type="NCBI Taxonomy" id="6500"/>
    <lineage>
        <taxon>Eukaryota</taxon>
        <taxon>Metazoa</taxon>
        <taxon>Spiralia</taxon>
        <taxon>Lophotrochozoa</taxon>
        <taxon>Mollusca</taxon>
        <taxon>Gastropoda</taxon>
        <taxon>Heterobranchia</taxon>
        <taxon>Euthyneura</taxon>
        <taxon>Tectipleura</taxon>
        <taxon>Aplysiida</taxon>
        <taxon>Aplysioidea</taxon>
        <taxon>Aplysiidae</taxon>
        <taxon>Aplysia</taxon>
    </lineage>
</organism>
<dbReference type="CDD" id="cd07567">
    <property type="entry name" value="biotinidase_like"/>
    <property type="match status" value="1"/>
</dbReference>
<evidence type="ECO:0000256" key="3">
    <source>
        <dbReference type="ARBA" id="ARBA00022801"/>
    </source>
</evidence>
<name>A0ABM0ZUT8_APLCA</name>
<dbReference type="PANTHER" id="PTHR10609:SF27">
    <property type="entry name" value="CN HYDROLASE DOMAIN-CONTAINING PROTEIN-RELATED"/>
    <property type="match status" value="1"/>
</dbReference>
<dbReference type="PANTHER" id="PTHR10609">
    <property type="entry name" value="BIOTINIDASE-RELATED"/>
    <property type="match status" value="1"/>
</dbReference>
<comment type="similarity">
    <text evidence="1">Belongs to the carbon-nitrogen hydrolase superfamily. BTD/VNN family.</text>
</comment>
<keyword evidence="2" id="KW-0732">Signal</keyword>
<dbReference type="Proteomes" id="UP000694888">
    <property type="component" value="Unplaced"/>
</dbReference>
<protein>
    <submittedName>
        <fullName evidence="7">Pantetheinase</fullName>
    </submittedName>
</protein>
<dbReference type="InterPro" id="IPR003010">
    <property type="entry name" value="C-N_Hydrolase"/>
</dbReference>
<dbReference type="InterPro" id="IPR036526">
    <property type="entry name" value="C-N_Hydrolase_sf"/>
</dbReference>
<keyword evidence="3" id="KW-0378">Hydrolase</keyword>
<keyword evidence="6" id="KW-1185">Reference proteome</keyword>
<dbReference type="Pfam" id="PF19018">
    <property type="entry name" value="Vanin_C"/>
    <property type="match status" value="1"/>
</dbReference>
<dbReference type="InterPro" id="IPR040154">
    <property type="entry name" value="Biotinidase/VNN"/>
</dbReference>
<dbReference type="InterPro" id="IPR043957">
    <property type="entry name" value="Vanin_C"/>
</dbReference>
<gene>
    <name evidence="7" type="primary">LOC101848099</name>
</gene>
<dbReference type="Pfam" id="PF00795">
    <property type="entry name" value="CN_hydrolase"/>
    <property type="match status" value="1"/>
</dbReference>
<keyword evidence="4" id="KW-0325">Glycoprotein</keyword>
<sequence length="576" mass="65201">MKCIAGVVSQRDNQTTMLAVSGQMSRIGLGLLFLCCLFLSMGDTRSLQPSQKIDGLIYSASKTYRAAVYEHDVIVPAKTNTPVTRREALENMQKNLDVYKVQAEAANEKGAQILVFPEDGLYGYEFTRDTIYPYLEAIPDPDSVTWSPCSDPERFPETQVLRWLSCLAQNNSLYLVANMGDKVSCEPDIDSKCPSDKRYQYNTAVAFGPDGKLLAKYHKYNLFYESQFNKPKPEVKYFDTPFGRFGFLICFDILFEEPAVPMVTSHGIKNIVFPTAWMDALPLLSAIGYHSSFARGFRVNVLAANIHRPAYRFQGSGLYTPEGMKEFYYNRTNTPEPRLLVADLKVLSETPSNSTSEKRHNSVRDEKCIPREFIDELSIPPHFHSEQDEQRNQRLAKIDPQHHIARTKDFFVKTARTSVSELRAKPFNNKGYTFLPLDSVFPFATTCQGQVCCYLTYELTNKSSSELFVLGAFDGVFHGKYYFQTCAVLRCPTTNHSTCGSYTFDSDTGFRRLELTAEVQTPFVLPQAVLSDGGQLQLAPADQWGFHHRMTLKFEPGLTKPLIEAAIIGRDYERDL</sequence>
<dbReference type="GeneID" id="101848099"/>
<reference evidence="7" key="1">
    <citation type="submission" date="2025-08" db="UniProtKB">
        <authorList>
            <consortium name="RefSeq"/>
        </authorList>
    </citation>
    <scope>IDENTIFICATION</scope>
</reference>
<evidence type="ECO:0000259" key="5">
    <source>
        <dbReference type="PROSITE" id="PS50263"/>
    </source>
</evidence>
<evidence type="ECO:0000313" key="7">
    <source>
        <dbReference type="RefSeq" id="XP_012934897.1"/>
    </source>
</evidence>
<evidence type="ECO:0000313" key="6">
    <source>
        <dbReference type="Proteomes" id="UP000694888"/>
    </source>
</evidence>
<feature type="domain" description="CN hydrolase" evidence="5">
    <location>
        <begin position="73"/>
        <end position="346"/>
    </location>
</feature>